<evidence type="ECO:0000313" key="2">
    <source>
        <dbReference type="Proteomes" id="UP001415857"/>
    </source>
</evidence>
<keyword evidence="2" id="KW-1185">Reference proteome</keyword>
<name>A0AAP0WMN0_LIQFO</name>
<organism evidence="1 2">
    <name type="scientific">Liquidambar formosana</name>
    <name type="common">Formosan gum</name>
    <dbReference type="NCBI Taxonomy" id="63359"/>
    <lineage>
        <taxon>Eukaryota</taxon>
        <taxon>Viridiplantae</taxon>
        <taxon>Streptophyta</taxon>
        <taxon>Embryophyta</taxon>
        <taxon>Tracheophyta</taxon>
        <taxon>Spermatophyta</taxon>
        <taxon>Magnoliopsida</taxon>
        <taxon>eudicotyledons</taxon>
        <taxon>Gunneridae</taxon>
        <taxon>Pentapetalae</taxon>
        <taxon>Saxifragales</taxon>
        <taxon>Altingiaceae</taxon>
        <taxon>Liquidambar</taxon>
    </lineage>
</organism>
<evidence type="ECO:0000313" key="1">
    <source>
        <dbReference type="EMBL" id="KAK9273476.1"/>
    </source>
</evidence>
<gene>
    <name evidence="1" type="ORF">L1049_018286</name>
</gene>
<dbReference type="Proteomes" id="UP001415857">
    <property type="component" value="Unassembled WGS sequence"/>
</dbReference>
<proteinExistence type="predicted"/>
<comment type="caution">
    <text evidence="1">The sequence shown here is derived from an EMBL/GenBank/DDBJ whole genome shotgun (WGS) entry which is preliminary data.</text>
</comment>
<accession>A0AAP0WMN0</accession>
<reference evidence="1 2" key="1">
    <citation type="journal article" date="2024" name="Plant J.">
        <title>Genome sequences and population genomics reveal climatic adaptation and genomic divergence between two closely related sweetgum species.</title>
        <authorList>
            <person name="Xu W.Q."/>
            <person name="Ren C.Q."/>
            <person name="Zhang X.Y."/>
            <person name="Comes H.P."/>
            <person name="Liu X.H."/>
            <person name="Li Y.G."/>
            <person name="Kettle C.J."/>
            <person name="Jalonen R."/>
            <person name="Gaisberger H."/>
            <person name="Ma Y.Z."/>
            <person name="Qiu Y.X."/>
        </authorList>
    </citation>
    <scope>NUCLEOTIDE SEQUENCE [LARGE SCALE GENOMIC DNA]</scope>
    <source>
        <strain evidence="1">Hangzhou</strain>
    </source>
</reference>
<dbReference type="AlphaFoldDB" id="A0AAP0WMN0"/>
<dbReference type="EMBL" id="JBBPBK010000012">
    <property type="protein sequence ID" value="KAK9273476.1"/>
    <property type="molecule type" value="Genomic_DNA"/>
</dbReference>
<sequence length="133" mass="14883">MYGQSISDYDFALLESIRRHLLDDSDLPPSFLAVNSGNAPLHWRNERFGDLFLSEDKVVEGGDAVSDGWNFLNQIPSPDYEVSGRVTPKRRSPEHLSAAPLENCCAKRRKRVTGSADKVDPITLQRGEQLLVN</sequence>
<protein>
    <submittedName>
        <fullName evidence="1">Uncharacterized protein</fullName>
    </submittedName>
</protein>